<feature type="transmembrane region" description="Helical" evidence="7">
    <location>
        <begin position="180"/>
        <end position="203"/>
    </location>
</feature>
<feature type="transmembrane region" description="Helical" evidence="7">
    <location>
        <begin position="96"/>
        <end position="115"/>
    </location>
</feature>
<evidence type="ECO:0000313" key="10">
    <source>
        <dbReference type="Proteomes" id="UP000183639"/>
    </source>
</evidence>
<feature type="domain" description="EamA" evidence="8">
    <location>
        <begin position="151"/>
        <end position="288"/>
    </location>
</feature>
<feature type="transmembrane region" description="Helical" evidence="7">
    <location>
        <begin position="122"/>
        <end position="140"/>
    </location>
</feature>
<evidence type="ECO:0000256" key="2">
    <source>
        <dbReference type="ARBA" id="ARBA00007362"/>
    </source>
</evidence>
<evidence type="ECO:0000256" key="4">
    <source>
        <dbReference type="ARBA" id="ARBA00022692"/>
    </source>
</evidence>
<keyword evidence="5 7" id="KW-1133">Transmembrane helix</keyword>
<reference evidence="9 10" key="1">
    <citation type="submission" date="2016-10" db="EMBL/GenBank/DDBJ databases">
        <authorList>
            <person name="de Groot N.N."/>
        </authorList>
    </citation>
    <scope>NUCLEOTIDE SEQUENCE [LARGE SCALE GENOMIC DNA]</scope>
    <source>
        <strain evidence="9 10">Z108</strain>
    </source>
</reference>
<feature type="domain" description="EamA" evidence="8">
    <location>
        <begin position="6"/>
        <end position="139"/>
    </location>
</feature>
<keyword evidence="6 7" id="KW-0472">Membrane</keyword>
<dbReference type="AlphaFoldDB" id="A0A1I3H058"/>
<keyword evidence="3" id="KW-1003">Cell membrane</keyword>
<protein>
    <submittedName>
        <fullName evidence="9">EamA domain-containing membrane protein RarD</fullName>
    </submittedName>
</protein>
<evidence type="ECO:0000256" key="1">
    <source>
        <dbReference type="ARBA" id="ARBA00004651"/>
    </source>
</evidence>
<dbReference type="PANTHER" id="PTHR32322">
    <property type="entry name" value="INNER MEMBRANE TRANSPORTER"/>
    <property type="match status" value="1"/>
</dbReference>
<dbReference type="GO" id="GO:0005886">
    <property type="term" value="C:plasma membrane"/>
    <property type="evidence" value="ECO:0007669"/>
    <property type="project" value="UniProtKB-SubCell"/>
</dbReference>
<dbReference type="EMBL" id="FOQK01000026">
    <property type="protein sequence ID" value="SFI29063.1"/>
    <property type="molecule type" value="Genomic_DNA"/>
</dbReference>
<name>A0A1I3H058_SELRU</name>
<feature type="transmembrane region" description="Helical" evidence="7">
    <location>
        <begin position="246"/>
        <end position="265"/>
    </location>
</feature>
<dbReference type="OrthoDB" id="34284at2"/>
<dbReference type="InterPro" id="IPR037185">
    <property type="entry name" value="EmrE-like"/>
</dbReference>
<evidence type="ECO:0000313" key="9">
    <source>
        <dbReference type="EMBL" id="SFI29063.1"/>
    </source>
</evidence>
<evidence type="ECO:0000256" key="5">
    <source>
        <dbReference type="ARBA" id="ARBA00022989"/>
    </source>
</evidence>
<evidence type="ECO:0000256" key="7">
    <source>
        <dbReference type="SAM" id="Phobius"/>
    </source>
</evidence>
<keyword evidence="4 7" id="KW-0812">Transmembrane</keyword>
<feature type="transmembrane region" description="Helical" evidence="7">
    <location>
        <begin position="66"/>
        <end position="84"/>
    </location>
</feature>
<dbReference type="PANTHER" id="PTHR32322:SF18">
    <property type="entry name" value="S-ADENOSYLMETHIONINE_S-ADENOSYLHOMOCYSTEINE TRANSPORTER"/>
    <property type="match status" value="1"/>
</dbReference>
<dbReference type="RefSeq" id="WP_075445337.1">
    <property type="nucleotide sequence ID" value="NZ_FOQK01000026.1"/>
</dbReference>
<proteinExistence type="inferred from homology"/>
<feature type="transmembrane region" description="Helical" evidence="7">
    <location>
        <begin position="29"/>
        <end position="54"/>
    </location>
</feature>
<feature type="transmembrane region" description="Helical" evidence="7">
    <location>
        <begin position="152"/>
        <end position="173"/>
    </location>
</feature>
<evidence type="ECO:0000256" key="3">
    <source>
        <dbReference type="ARBA" id="ARBA00022475"/>
    </source>
</evidence>
<dbReference type="Proteomes" id="UP000183639">
    <property type="component" value="Unassembled WGS sequence"/>
</dbReference>
<accession>A0A1I3H058</accession>
<comment type="subcellular location">
    <subcellularLocation>
        <location evidence="1">Cell membrane</location>
        <topology evidence="1">Multi-pass membrane protein</topology>
    </subcellularLocation>
</comment>
<evidence type="ECO:0000259" key="8">
    <source>
        <dbReference type="Pfam" id="PF00892"/>
    </source>
</evidence>
<feature type="transmembrane region" description="Helical" evidence="7">
    <location>
        <begin position="215"/>
        <end position="234"/>
    </location>
</feature>
<dbReference type="Pfam" id="PF00892">
    <property type="entry name" value="EamA"/>
    <property type="match status" value="2"/>
</dbReference>
<dbReference type="InterPro" id="IPR000620">
    <property type="entry name" value="EamA_dom"/>
</dbReference>
<evidence type="ECO:0000256" key="6">
    <source>
        <dbReference type="ARBA" id="ARBA00023136"/>
    </source>
</evidence>
<feature type="transmembrane region" description="Helical" evidence="7">
    <location>
        <begin position="271"/>
        <end position="288"/>
    </location>
</feature>
<dbReference type="SUPFAM" id="SSF103481">
    <property type="entry name" value="Multidrug resistance efflux transporter EmrE"/>
    <property type="match status" value="2"/>
</dbReference>
<organism evidence="9 10">
    <name type="scientific">Selenomonas ruminantium</name>
    <dbReference type="NCBI Taxonomy" id="971"/>
    <lineage>
        <taxon>Bacteria</taxon>
        <taxon>Bacillati</taxon>
        <taxon>Bacillota</taxon>
        <taxon>Negativicutes</taxon>
        <taxon>Selenomonadales</taxon>
        <taxon>Selenomonadaceae</taxon>
        <taxon>Selenomonas</taxon>
    </lineage>
</organism>
<comment type="similarity">
    <text evidence="2">Belongs to the EamA transporter family.</text>
</comment>
<dbReference type="InterPro" id="IPR050638">
    <property type="entry name" value="AA-Vitamin_Transporters"/>
</dbReference>
<sequence>MRNLLIGSVLLSLAGSIWGAMFIAVRLTTGVIAPVALVWMRYGVALIPLVFLMYQQKISWKIERKDWKLLLLSALTGNTLSIVTQESGTMLTSAQMGSVITAATPAFMVVFGCLLLHERFNLSRLLSVVLATVGVLLIVVDPDNMRSGSLLGGLYLSIAAVTWALMSILLKLLSRYSVFALTFYSVLIAFLALSPYGLWWLAAEADLAALARPEIGGSVLYVGVVSTTAGFVLWSKGLTYMDASIGGLFMFFQPVVGTLLGHFLLGEAITSYFAPGFALIASGVVLAMRGGNTTAAEKLALANPRQGASL</sequence>
<gene>
    <name evidence="9" type="ORF">SAMN04487861_12630</name>
</gene>